<evidence type="ECO:0000313" key="1">
    <source>
        <dbReference type="EMBL" id="PRY69131.1"/>
    </source>
</evidence>
<organism evidence="1 2">
    <name type="scientific">Glaciihabitans tibetensis</name>
    <dbReference type="NCBI Taxonomy" id="1266600"/>
    <lineage>
        <taxon>Bacteria</taxon>
        <taxon>Bacillati</taxon>
        <taxon>Actinomycetota</taxon>
        <taxon>Actinomycetes</taxon>
        <taxon>Micrococcales</taxon>
        <taxon>Microbacteriaceae</taxon>
        <taxon>Glaciihabitans</taxon>
    </lineage>
</organism>
<evidence type="ECO:0000313" key="2">
    <source>
        <dbReference type="Proteomes" id="UP000237983"/>
    </source>
</evidence>
<protein>
    <submittedName>
        <fullName evidence="1">Periplasmic binding family protein</fullName>
    </submittedName>
</protein>
<dbReference type="PANTHER" id="PTHR42996">
    <property type="entry name" value="PHOSPHATE-BINDING PROTEIN PSTS"/>
    <property type="match status" value="1"/>
</dbReference>
<gene>
    <name evidence="1" type="ORF">B0I08_103338</name>
</gene>
<accession>A0A2T0VG08</accession>
<keyword evidence="2" id="KW-1185">Reference proteome</keyword>
<reference evidence="1 2" key="1">
    <citation type="submission" date="2018-03" db="EMBL/GenBank/DDBJ databases">
        <title>Genomic Encyclopedia of Type Strains, Phase III (KMG-III): the genomes of soil and plant-associated and newly described type strains.</title>
        <authorList>
            <person name="Whitman W."/>
        </authorList>
    </citation>
    <scope>NUCLEOTIDE SEQUENCE [LARGE SCALE GENOMIC DNA]</scope>
    <source>
        <strain evidence="1 2">CGMCC 1.12484</strain>
    </source>
</reference>
<dbReference type="InterPro" id="IPR050962">
    <property type="entry name" value="Phosphate-bind_PstS"/>
</dbReference>
<dbReference type="Proteomes" id="UP000237983">
    <property type="component" value="Unassembled WGS sequence"/>
</dbReference>
<dbReference type="RefSeq" id="WP_106211434.1">
    <property type="nucleotide sequence ID" value="NZ_PVTL01000003.1"/>
</dbReference>
<dbReference type="AlphaFoldDB" id="A0A2T0VG08"/>
<dbReference type="OrthoDB" id="5099901at2"/>
<dbReference type="PANTHER" id="PTHR42996:SF1">
    <property type="entry name" value="PHOSPHATE-BINDING PROTEIN PSTS"/>
    <property type="match status" value="1"/>
</dbReference>
<name>A0A2T0VG08_9MICO</name>
<dbReference type="EMBL" id="PVTL01000003">
    <property type="protein sequence ID" value="PRY69131.1"/>
    <property type="molecule type" value="Genomic_DNA"/>
</dbReference>
<sequence length="313" mass="31783">MRAIAGSLGVVGYVSQSYGNGSITYVENSYAVKSGVATANLLNASGAFVAPTAAAVGIALQGSAAGPEGVFANPDPRAYPLSSYSSMFVPNEVTANFTTQKGRSLGQFARFALCEGQALAENYGYAPLPINLVTEGLDQIHSIPGAESVDVTCDSPSPNSIDLSVSTIPAGDSLLSIEFSTDEPAKLGTAELVNGVSVVTGTLPEITVHDGRVASKQGWDVSANLTPFINKADASQTIGTRHVGLRPFVIRSTAIRAAPAVAQLAGTAVYPAQFASGSGAGVTVLGGEVTLVSPVDSPAGTYAAKLTLTITSQ</sequence>
<proteinExistence type="predicted"/>
<comment type="caution">
    <text evidence="1">The sequence shown here is derived from an EMBL/GenBank/DDBJ whole genome shotgun (WGS) entry which is preliminary data.</text>
</comment>
<dbReference type="SUPFAM" id="SSF53850">
    <property type="entry name" value="Periplasmic binding protein-like II"/>
    <property type="match status" value="1"/>
</dbReference>
<dbReference type="Gene3D" id="3.40.190.10">
    <property type="entry name" value="Periplasmic binding protein-like II"/>
    <property type="match status" value="1"/>
</dbReference>